<evidence type="ECO:0000313" key="1">
    <source>
        <dbReference type="EMBL" id="GFD02829.1"/>
    </source>
</evidence>
<organism evidence="1">
    <name type="scientific">Tanacetum cinerariifolium</name>
    <name type="common">Dalmatian daisy</name>
    <name type="synonym">Chrysanthemum cinerariifolium</name>
    <dbReference type="NCBI Taxonomy" id="118510"/>
    <lineage>
        <taxon>Eukaryota</taxon>
        <taxon>Viridiplantae</taxon>
        <taxon>Streptophyta</taxon>
        <taxon>Embryophyta</taxon>
        <taxon>Tracheophyta</taxon>
        <taxon>Spermatophyta</taxon>
        <taxon>Magnoliopsida</taxon>
        <taxon>eudicotyledons</taxon>
        <taxon>Gunneridae</taxon>
        <taxon>Pentapetalae</taxon>
        <taxon>asterids</taxon>
        <taxon>campanulids</taxon>
        <taxon>Asterales</taxon>
        <taxon>Asteraceae</taxon>
        <taxon>Asteroideae</taxon>
        <taxon>Anthemideae</taxon>
        <taxon>Anthemidinae</taxon>
        <taxon>Tanacetum</taxon>
    </lineage>
</organism>
<dbReference type="AlphaFoldDB" id="A0A699T0F0"/>
<dbReference type="EMBL" id="BKCJ011200735">
    <property type="protein sequence ID" value="GFD02829.1"/>
    <property type="molecule type" value="Genomic_DNA"/>
</dbReference>
<protein>
    <recommendedName>
        <fullName evidence="2">Reverse transcriptase domain-containing protein</fullName>
    </recommendedName>
</protein>
<comment type="caution">
    <text evidence="1">The sequence shown here is derived from an EMBL/GenBank/DDBJ whole genome shotgun (WGS) entry which is preliminary data.</text>
</comment>
<proteinExistence type="predicted"/>
<feature type="non-terminal residue" evidence="1">
    <location>
        <position position="59"/>
    </location>
</feature>
<reference evidence="1" key="1">
    <citation type="journal article" date="2019" name="Sci. Rep.">
        <title>Draft genome of Tanacetum cinerariifolium, the natural source of mosquito coil.</title>
        <authorList>
            <person name="Yamashiro T."/>
            <person name="Shiraishi A."/>
            <person name="Satake H."/>
            <person name="Nakayama K."/>
        </authorList>
    </citation>
    <scope>NUCLEOTIDE SEQUENCE</scope>
</reference>
<name>A0A699T0F0_TANCI</name>
<accession>A0A699T0F0</accession>
<gene>
    <name evidence="1" type="ORF">Tci_874798</name>
</gene>
<sequence>MNAPLPSSSLPSNSFDLQQIAASLEDKLDICMNRFKKSLNDMKASFVTPTAPIKAVEEV</sequence>
<evidence type="ECO:0008006" key="2">
    <source>
        <dbReference type="Google" id="ProtNLM"/>
    </source>
</evidence>